<evidence type="ECO:0000256" key="8">
    <source>
        <dbReference type="ARBA" id="ARBA00023136"/>
    </source>
</evidence>
<keyword evidence="12" id="KW-1185">Reference proteome</keyword>
<dbReference type="SMART" id="SM00387">
    <property type="entry name" value="HATPase_c"/>
    <property type="match status" value="1"/>
</dbReference>
<dbReference type="SUPFAM" id="SSF158472">
    <property type="entry name" value="HAMP domain-like"/>
    <property type="match status" value="1"/>
</dbReference>
<dbReference type="RefSeq" id="WP_132745531.1">
    <property type="nucleotide sequence ID" value="NZ_SLXK01000009.1"/>
</dbReference>
<dbReference type="PANTHER" id="PTHR42713">
    <property type="entry name" value="HISTIDINE KINASE-RELATED"/>
    <property type="match status" value="1"/>
</dbReference>
<dbReference type="GO" id="GO:0000155">
    <property type="term" value="F:phosphorelay sensor kinase activity"/>
    <property type="evidence" value="ECO:0007669"/>
    <property type="project" value="InterPro"/>
</dbReference>
<keyword evidence="7 9" id="KW-1133">Transmembrane helix</keyword>
<keyword evidence="6 11" id="KW-0418">Kinase</keyword>
<dbReference type="CDD" id="cd06225">
    <property type="entry name" value="HAMP"/>
    <property type="match status" value="1"/>
</dbReference>
<sequence>MMQTKWPTISLRTKLLTMFIILTAVPLIIVGIISYMKSYQTVWDHSIASSSLIAESVSRKIDTFVQDIEKQYVELADNQSVLHFLTTDGDTYEEAKDILNTFNLLRETYKFTNKIIDVKIINRYGRGISERKGVYKRSTDEMKNKKFLNILNNPNEPLIISSDHTSEAKHPTVSIMMAVKHTITNEVIGFMTIDIDAALFKTFCSDAKLGNTGHFYIVERKGNPIFMPTKVKNATHYHLKNMQTVLTNKKGNFIEHSNQGRQFVVYSTSRLTGWKVIGEAPLNQVMKAAYDIRHFIFISVFLSTLFAIILYFFISSRLTRPILDLKGKMEQAAAGHLDTKVINHSQDEIADLGNSFNIMLKKIRALINNSIKEQKQIKKAEIRAMQAQINPHFLYNTLDSIVWMAEAKKSREVIELVKSLSHFFRITLSKGRDQILLKDEIEHVRNYLTILKMRYNDIFDFQIDIDPKIYDCNILKLTLQPVVENALYHGIKNKRGIGSIRITGKDILKDQIRIEIIDNGIGMTEEKLADIRSQLSSDDRDHLNDRGFGLNNVHKRLQFYYGKPFGVTIESTYLQGTTVLITIPAKRS</sequence>
<evidence type="ECO:0000256" key="9">
    <source>
        <dbReference type="SAM" id="Phobius"/>
    </source>
</evidence>
<evidence type="ECO:0000259" key="10">
    <source>
        <dbReference type="PROSITE" id="PS50885"/>
    </source>
</evidence>
<dbReference type="PANTHER" id="PTHR42713:SF2">
    <property type="entry name" value="TWO-COMPONENT SENSOR KINASE YESM"/>
    <property type="match status" value="1"/>
</dbReference>
<dbReference type="Pfam" id="PF06580">
    <property type="entry name" value="His_kinase"/>
    <property type="match status" value="1"/>
</dbReference>
<dbReference type="Pfam" id="PF02518">
    <property type="entry name" value="HATPase_c"/>
    <property type="match status" value="1"/>
</dbReference>
<dbReference type="Proteomes" id="UP000295416">
    <property type="component" value="Unassembled WGS sequence"/>
</dbReference>
<dbReference type="SMART" id="SM00304">
    <property type="entry name" value="HAMP"/>
    <property type="match status" value="1"/>
</dbReference>
<dbReference type="Gene3D" id="3.30.565.10">
    <property type="entry name" value="Histidine kinase-like ATPase, C-terminal domain"/>
    <property type="match status" value="1"/>
</dbReference>
<evidence type="ECO:0000256" key="6">
    <source>
        <dbReference type="ARBA" id="ARBA00022777"/>
    </source>
</evidence>
<keyword evidence="8 9" id="KW-0472">Membrane</keyword>
<dbReference type="InterPro" id="IPR003660">
    <property type="entry name" value="HAMP_dom"/>
</dbReference>
<evidence type="ECO:0000256" key="2">
    <source>
        <dbReference type="ARBA" id="ARBA00022475"/>
    </source>
</evidence>
<gene>
    <name evidence="11" type="ORF">EV207_10914</name>
</gene>
<name>A0A4R2P6E8_9BACL</name>
<dbReference type="Gene3D" id="6.10.340.10">
    <property type="match status" value="1"/>
</dbReference>
<comment type="caution">
    <text evidence="11">The sequence shown here is derived from an EMBL/GenBank/DDBJ whole genome shotgun (WGS) entry which is preliminary data.</text>
</comment>
<feature type="domain" description="HAMP" evidence="10">
    <location>
        <begin position="316"/>
        <end position="368"/>
    </location>
</feature>
<dbReference type="InterPro" id="IPR010559">
    <property type="entry name" value="Sig_transdc_His_kin_internal"/>
</dbReference>
<feature type="transmembrane region" description="Helical" evidence="9">
    <location>
        <begin position="295"/>
        <end position="314"/>
    </location>
</feature>
<evidence type="ECO:0000256" key="4">
    <source>
        <dbReference type="ARBA" id="ARBA00022679"/>
    </source>
</evidence>
<comment type="subcellular location">
    <subcellularLocation>
        <location evidence="1">Cell membrane</location>
        <topology evidence="1">Multi-pass membrane protein</topology>
    </subcellularLocation>
</comment>
<dbReference type="InterPro" id="IPR033479">
    <property type="entry name" value="dCache_1"/>
</dbReference>
<keyword evidence="3" id="KW-0597">Phosphoprotein</keyword>
<protein>
    <submittedName>
        <fullName evidence="11">Two-component system sensor histidine kinase YesM</fullName>
    </submittedName>
</protein>
<evidence type="ECO:0000256" key="5">
    <source>
        <dbReference type="ARBA" id="ARBA00022692"/>
    </source>
</evidence>
<dbReference type="InterPro" id="IPR003594">
    <property type="entry name" value="HATPase_dom"/>
</dbReference>
<keyword evidence="2" id="KW-1003">Cell membrane</keyword>
<dbReference type="Pfam" id="PF00672">
    <property type="entry name" value="HAMP"/>
    <property type="match status" value="1"/>
</dbReference>
<dbReference type="AlphaFoldDB" id="A0A4R2P6E8"/>
<proteinExistence type="predicted"/>
<organism evidence="11 12">
    <name type="scientific">Scopulibacillus darangshiensis</name>
    <dbReference type="NCBI Taxonomy" id="442528"/>
    <lineage>
        <taxon>Bacteria</taxon>
        <taxon>Bacillati</taxon>
        <taxon>Bacillota</taxon>
        <taxon>Bacilli</taxon>
        <taxon>Bacillales</taxon>
        <taxon>Sporolactobacillaceae</taxon>
        <taxon>Scopulibacillus</taxon>
    </lineage>
</organism>
<dbReference type="OrthoDB" id="9776552at2"/>
<dbReference type="Pfam" id="PF02743">
    <property type="entry name" value="dCache_1"/>
    <property type="match status" value="1"/>
</dbReference>
<evidence type="ECO:0000256" key="1">
    <source>
        <dbReference type="ARBA" id="ARBA00004651"/>
    </source>
</evidence>
<keyword evidence="5 9" id="KW-0812">Transmembrane</keyword>
<dbReference type="PROSITE" id="PS50885">
    <property type="entry name" value="HAMP"/>
    <property type="match status" value="1"/>
</dbReference>
<evidence type="ECO:0000313" key="12">
    <source>
        <dbReference type="Proteomes" id="UP000295416"/>
    </source>
</evidence>
<dbReference type="Gene3D" id="3.30.450.20">
    <property type="entry name" value="PAS domain"/>
    <property type="match status" value="1"/>
</dbReference>
<keyword evidence="4" id="KW-0808">Transferase</keyword>
<evidence type="ECO:0000256" key="7">
    <source>
        <dbReference type="ARBA" id="ARBA00022989"/>
    </source>
</evidence>
<dbReference type="InterPro" id="IPR036890">
    <property type="entry name" value="HATPase_C_sf"/>
</dbReference>
<dbReference type="InterPro" id="IPR051552">
    <property type="entry name" value="HptR"/>
</dbReference>
<dbReference type="GO" id="GO:0005886">
    <property type="term" value="C:plasma membrane"/>
    <property type="evidence" value="ECO:0007669"/>
    <property type="project" value="UniProtKB-SubCell"/>
</dbReference>
<feature type="transmembrane region" description="Helical" evidence="9">
    <location>
        <begin position="15"/>
        <end position="36"/>
    </location>
</feature>
<dbReference type="EMBL" id="SLXK01000009">
    <property type="protein sequence ID" value="TCP29561.1"/>
    <property type="molecule type" value="Genomic_DNA"/>
</dbReference>
<reference evidence="11 12" key="1">
    <citation type="submission" date="2019-03" db="EMBL/GenBank/DDBJ databases">
        <title>Genomic Encyclopedia of Type Strains, Phase IV (KMG-IV): sequencing the most valuable type-strain genomes for metagenomic binning, comparative biology and taxonomic classification.</title>
        <authorList>
            <person name="Goeker M."/>
        </authorList>
    </citation>
    <scope>NUCLEOTIDE SEQUENCE [LARGE SCALE GENOMIC DNA]</scope>
    <source>
        <strain evidence="11 12">DSM 19377</strain>
    </source>
</reference>
<dbReference type="SUPFAM" id="SSF55874">
    <property type="entry name" value="ATPase domain of HSP90 chaperone/DNA topoisomerase II/histidine kinase"/>
    <property type="match status" value="1"/>
</dbReference>
<evidence type="ECO:0000313" key="11">
    <source>
        <dbReference type="EMBL" id="TCP29561.1"/>
    </source>
</evidence>
<accession>A0A4R2P6E8</accession>
<evidence type="ECO:0000256" key="3">
    <source>
        <dbReference type="ARBA" id="ARBA00022553"/>
    </source>
</evidence>